<evidence type="ECO:0000313" key="4">
    <source>
        <dbReference type="Proteomes" id="UP000569732"/>
    </source>
</evidence>
<comment type="similarity">
    <text evidence="1 2">Belongs to the fructosamine kinase family.</text>
</comment>
<evidence type="ECO:0000256" key="1">
    <source>
        <dbReference type="ARBA" id="ARBA00009460"/>
    </source>
</evidence>
<name>A0A853I7T7_9GAMM</name>
<proteinExistence type="inferred from homology"/>
<dbReference type="PANTHER" id="PTHR12149">
    <property type="entry name" value="FRUCTOSAMINE 3 KINASE-RELATED PROTEIN"/>
    <property type="match status" value="1"/>
</dbReference>
<dbReference type="EMBL" id="JACCKB010000010">
    <property type="protein sequence ID" value="NYZ66144.1"/>
    <property type="molecule type" value="Genomic_DNA"/>
</dbReference>
<dbReference type="AlphaFoldDB" id="A0A853I7T7"/>
<comment type="caution">
    <text evidence="3">The sequence shown here is derived from an EMBL/GenBank/DDBJ whole genome shotgun (WGS) entry which is preliminary data.</text>
</comment>
<dbReference type="Pfam" id="PF03881">
    <property type="entry name" value="Fructosamin_kin"/>
    <property type="match status" value="1"/>
</dbReference>
<protein>
    <submittedName>
        <fullName evidence="3">Fructosamine kinase family protein</fullName>
    </submittedName>
</protein>
<keyword evidence="2" id="KW-0808">Transferase</keyword>
<dbReference type="Proteomes" id="UP000569732">
    <property type="component" value="Unassembled WGS sequence"/>
</dbReference>
<dbReference type="PANTHER" id="PTHR12149:SF8">
    <property type="entry name" value="PROTEIN-RIBULOSAMINE 3-KINASE"/>
    <property type="match status" value="1"/>
</dbReference>
<evidence type="ECO:0000256" key="2">
    <source>
        <dbReference type="PIRNR" id="PIRNR006221"/>
    </source>
</evidence>
<organism evidence="3 4">
    <name type="scientific">Spartinivicinus marinus</name>
    <dbReference type="NCBI Taxonomy" id="2994442"/>
    <lineage>
        <taxon>Bacteria</taxon>
        <taxon>Pseudomonadati</taxon>
        <taxon>Pseudomonadota</taxon>
        <taxon>Gammaproteobacteria</taxon>
        <taxon>Oceanospirillales</taxon>
        <taxon>Zooshikellaceae</taxon>
        <taxon>Spartinivicinus</taxon>
    </lineage>
</organism>
<reference evidence="3 4" key="1">
    <citation type="submission" date="2020-07" db="EMBL/GenBank/DDBJ databases">
        <title>Endozoicomonas sp. nov., isolated from sediment.</title>
        <authorList>
            <person name="Gu T."/>
        </authorList>
    </citation>
    <scope>NUCLEOTIDE SEQUENCE [LARGE SCALE GENOMIC DNA]</scope>
    <source>
        <strain evidence="3 4">SM1973</strain>
    </source>
</reference>
<sequence>MPTLNTQLIITIDKLISCKLNKDFHTTTVFPIQGGDINQTFKLEGANQQFVLKLQSGAPSDWFQQEFNGLTAILATKTMDAPEPIVFGEYEDSQFLVLEYLNLVTTGNWFQYGEQLALLHKANNDKQHFGWPSDNFIGHTAQKNSWNNEWASFFTQQRIGYQLDLAVNNGYKLTFSNPQIIDAIYNQLNDHQPLASLVHGDLWKGNTGFVETGPVLFDPACYYADREVDLAMTALFGRLPSAFYQGYQTVYPLEKGYQQRKTLYNLYHLLNHLNLFGRGYLESVNSTIRQLI</sequence>
<dbReference type="PIRSF" id="PIRSF006221">
    <property type="entry name" value="Ketosamine-3-kinase"/>
    <property type="match status" value="1"/>
</dbReference>
<dbReference type="RefSeq" id="WP_180568172.1">
    <property type="nucleotide sequence ID" value="NZ_JACCKB010000010.1"/>
</dbReference>
<dbReference type="InterPro" id="IPR011009">
    <property type="entry name" value="Kinase-like_dom_sf"/>
</dbReference>
<gene>
    <name evidence="3" type="ORF">H0A36_08975</name>
</gene>
<dbReference type="SUPFAM" id="SSF56112">
    <property type="entry name" value="Protein kinase-like (PK-like)"/>
    <property type="match status" value="1"/>
</dbReference>
<dbReference type="GO" id="GO:0016301">
    <property type="term" value="F:kinase activity"/>
    <property type="evidence" value="ECO:0007669"/>
    <property type="project" value="UniProtKB-UniRule"/>
</dbReference>
<dbReference type="Gene3D" id="3.90.1200.10">
    <property type="match status" value="1"/>
</dbReference>
<accession>A0A853I7T7</accession>
<dbReference type="Gene3D" id="3.30.200.20">
    <property type="entry name" value="Phosphorylase Kinase, domain 1"/>
    <property type="match status" value="1"/>
</dbReference>
<keyword evidence="4" id="KW-1185">Reference proteome</keyword>
<dbReference type="InterPro" id="IPR016477">
    <property type="entry name" value="Fructo-/Ketosamine-3-kinase"/>
</dbReference>
<keyword evidence="2 3" id="KW-0418">Kinase</keyword>
<evidence type="ECO:0000313" key="3">
    <source>
        <dbReference type="EMBL" id="NYZ66144.1"/>
    </source>
</evidence>